<protein>
    <recommendedName>
        <fullName evidence="1">Four-carbon acid sugar kinase N-terminal domain-containing protein</fullName>
    </recommendedName>
</protein>
<evidence type="ECO:0000259" key="1">
    <source>
        <dbReference type="Pfam" id="PF07005"/>
    </source>
</evidence>
<dbReference type="InterPro" id="IPR010737">
    <property type="entry name" value="4-carb_acid_sugar_kinase_N"/>
</dbReference>
<reference evidence="3" key="1">
    <citation type="journal article" date="2014" name="Science">
        <title>Ancient hybridizations among the ancestral genomes of bread wheat.</title>
        <authorList>
            <consortium name="International Wheat Genome Sequencing Consortium,"/>
            <person name="Marcussen T."/>
            <person name="Sandve S.R."/>
            <person name="Heier L."/>
            <person name="Spannagl M."/>
            <person name="Pfeifer M."/>
            <person name="Jakobsen K.S."/>
            <person name="Wulff B.B."/>
            <person name="Steuernagel B."/>
            <person name="Mayer K.F."/>
            <person name="Olsen O.A."/>
        </authorList>
    </citation>
    <scope>NUCLEOTIDE SEQUENCE [LARGE SCALE GENOMIC DNA]</scope>
    <source>
        <strain evidence="3">cv. AL8/78</strain>
    </source>
</reference>
<accession>A0A453RAN4</accession>
<dbReference type="InterPro" id="IPR037051">
    <property type="entry name" value="4-carb_acid_sugar_kinase_N_sf"/>
</dbReference>
<dbReference type="Pfam" id="PF07005">
    <property type="entry name" value="SBD_N"/>
    <property type="match status" value="1"/>
</dbReference>
<dbReference type="Gene3D" id="3.40.50.10840">
    <property type="entry name" value="Putative sugar-binding, N-terminal domain"/>
    <property type="match status" value="1"/>
</dbReference>
<reference evidence="3" key="2">
    <citation type="journal article" date="2017" name="Nat. Plants">
        <title>The Aegilops tauschii genome reveals multiple impacts of transposons.</title>
        <authorList>
            <person name="Zhao G."/>
            <person name="Zou C."/>
            <person name="Li K."/>
            <person name="Wang K."/>
            <person name="Li T."/>
            <person name="Gao L."/>
            <person name="Zhang X."/>
            <person name="Wang H."/>
            <person name="Yang Z."/>
            <person name="Liu X."/>
            <person name="Jiang W."/>
            <person name="Mao L."/>
            <person name="Kong X."/>
            <person name="Jiao Y."/>
            <person name="Jia J."/>
        </authorList>
    </citation>
    <scope>NUCLEOTIDE SEQUENCE [LARGE SCALE GENOMIC DNA]</scope>
    <source>
        <strain evidence="3">cv. AL8/78</strain>
    </source>
</reference>
<dbReference type="EnsemblPlants" id="AET7Gv20519400.36">
    <property type="protein sequence ID" value="AET7Gv20519400.36"/>
    <property type="gene ID" value="AET7Gv20519400"/>
</dbReference>
<sequence>RLIPAGETEFAKDAAFGYTSSNLKQWVEEKTKGGILENQVSTISISLLRKEGPDAVCQLLCSLEKVYDSKHGKYDWRSLEQNEGETNNYC</sequence>
<organism evidence="2 3">
    <name type="scientific">Aegilops tauschii subsp. strangulata</name>
    <name type="common">Goatgrass</name>
    <dbReference type="NCBI Taxonomy" id="200361"/>
    <lineage>
        <taxon>Eukaryota</taxon>
        <taxon>Viridiplantae</taxon>
        <taxon>Streptophyta</taxon>
        <taxon>Embryophyta</taxon>
        <taxon>Tracheophyta</taxon>
        <taxon>Spermatophyta</taxon>
        <taxon>Magnoliopsida</taxon>
        <taxon>Liliopsida</taxon>
        <taxon>Poales</taxon>
        <taxon>Poaceae</taxon>
        <taxon>BOP clade</taxon>
        <taxon>Pooideae</taxon>
        <taxon>Triticodae</taxon>
        <taxon>Triticeae</taxon>
        <taxon>Triticinae</taxon>
        <taxon>Aegilops</taxon>
    </lineage>
</organism>
<proteinExistence type="predicted"/>
<reference evidence="2" key="5">
    <citation type="journal article" date="2021" name="G3 (Bethesda)">
        <title>Aegilops tauschii genome assembly Aet v5.0 features greater sequence contiguity and improved annotation.</title>
        <authorList>
            <person name="Wang L."/>
            <person name="Zhu T."/>
            <person name="Rodriguez J.C."/>
            <person name="Deal K.R."/>
            <person name="Dubcovsky J."/>
            <person name="McGuire P.E."/>
            <person name="Lux T."/>
            <person name="Spannagl M."/>
            <person name="Mayer K.F.X."/>
            <person name="Baldrich P."/>
            <person name="Meyers B.C."/>
            <person name="Huo N."/>
            <person name="Gu Y.Q."/>
            <person name="Zhou H."/>
            <person name="Devos K.M."/>
            <person name="Bennetzen J.L."/>
            <person name="Unver T."/>
            <person name="Budak H."/>
            <person name="Gulick P.J."/>
            <person name="Galiba G."/>
            <person name="Kalapos B."/>
            <person name="Nelson D.R."/>
            <person name="Li P."/>
            <person name="You F.M."/>
            <person name="Luo M.C."/>
            <person name="Dvorak J."/>
        </authorList>
    </citation>
    <scope>NUCLEOTIDE SEQUENCE [LARGE SCALE GENOMIC DNA]</scope>
    <source>
        <strain evidence="2">cv. AL8/78</strain>
    </source>
</reference>
<keyword evidence="3" id="KW-1185">Reference proteome</keyword>
<evidence type="ECO:0000313" key="2">
    <source>
        <dbReference type="EnsemblPlants" id="AET7Gv20519400.36"/>
    </source>
</evidence>
<evidence type="ECO:0000313" key="3">
    <source>
        <dbReference type="Proteomes" id="UP000015105"/>
    </source>
</evidence>
<feature type="domain" description="Four-carbon acid sugar kinase N-terminal" evidence="1">
    <location>
        <begin position="3"/>
        <end position="63"/>
    </location>
</feature>
<dbReference type="Gramene" id="AET7Gv20519400.36">
    <property type="protein sequence ID" value="AET7Gv20519400.36"/>
    <property type="gene ID" value="AET7Gv20519400"/>
</dbReference>
<reference evidence="2" key="4">
    <citation type="submission" date="2019-03" db="UniProtKB">
        <authorList>
            <consortium name="EnsemblPlants"/>
        </authorList>
    </citation>
    <scope>IDENTIFICATION</scope>
</reference>
<name>A0A453RAN4_AEGTS</name>
<dbReference type="AlphaFoldDB" id="A0A453RAN4"/>
<reference evidence="2" key="3">
    <citation type="journal article" date="2017" name="Nature">
        <title>Genome sequence of the progenitor of the wheat D genome Aegilops tauschii.</title>
        <authorList>
            <person name="Luo M.C."/>
            <person name="Gu Y.Q."/>
            <person name="Puiu D."/>
            <person name="Wang H."/>
            <person name="Twardziok S.O."/>
            <person name="Deal K.R."/>
            <person name="Huo N."/>
            <person name="Zhu T."/>
            <person name="Wang L."/>
            <person name="Wang Y."/>
            <person name="McGuire P.E."/>
            <person name="Liu S."/>
            <person name="Long H."/>
            <person name="Ramasamy R.K."/>
            <person name="Rodriguez J.C."/>
            <person name="Van S.L."/>
            <person name="Yuan L."/>
            <person name="Wang Z."/>
            <person name="Xia Z."/>
            <person name="Xiao L."/>
            <person name="Anderson O.D."/>
            <person name="Ouyang S."/>
            <person name="Liang Y."/>
            <person name="Zimin A.V."/>
            <person name="Pertea G."/>
            <person name="Qi P."/>
            <person name="Bennetzen J.L."/>
            <person name="Dai X."/>
            <person name="Dawson M.W."/>
            <person name="Muller H.G."/>
            <person name="Kugler K."/>
            <person name="Rivarola-Duarte L."/>
            <person name="Spannagl M."/>
            <person name="Mayer K.F.X."/>
            <person name="Lu F.H."/>
            <person name="Bevan M.W."/>
            <person name="Leroy P."/>
            <person name="Li P."/>
            <person name="You F.M."/>
            <person name="Sun Q."/>
            <person name="Liu Z."/>
            <person name="Lyons E."/>
            <person name="Wicker T."/>
            <person name="Salzberg S.L."/>
            <person name="Devos K.M."/>
            <person name="Dvorak J."/>
        </authorList>
    </citation>
    <scope>NUCLEOTIDE SEQUENCE [LARGE SCALE GENOMIC DNA]</scope>
    <source>
        <strain evidence="2">cv. AL8/78</strain>
    </source>
</reference>
<dbReference type="Proteomes" id="UP000015105">
    <property type="component" value="Chromosome 7D"/>
</dbReference>